<proteinExistence type="predicted"/>
<organism evidence="1 2">
    <name type="scientific">Cricetulus griseus</name>
    <name type="common">Chinese hamster</name>
    <name type="synonym">Cricetulus barabensis griseus</name>
    <dbReference type="NCBI Taxonomy" id="10029"/>
    <lineage>
        <taxon>Eukaryota</taxon>
        <taxon>Metazoa</taxon>
        <taxon>Chordata</taxon>
        <taxon>Craniata</taxon>
        <taxon>Vertebrata</taxon>
        <taxon>Euteleostomi</taxon>
        <taxon>Mammalia</taxon>
        <taxon>Eutheria</taxon>
        <taxon>Euarchontoglires</taxon>
        <taxon>Glires</taxon>
        <taxon>Rodentia</taxon>
        <taxon>Myomorpha</taxon>
        <taxon>Muroidea</taxon>
        <taxon>Cricetidae</taxon>
        <taxon>Cricetinae</taxon>
        <taxon>Cricetulus</taxon>
    </lineage>
</organism>
<name>G3HY98_CRIGR</name>
<dbReference type="InParanoid" id="G3HY98"/>
<protein>
    <submittedName>
        <fullName evidence="1">Uncharacterized protein</fullName>
    </submittedName>
</protein>
<accession>G3HY98</accession>
<sequence>MLLLYTKRPPLPQGHDVAPAGMEVTLYTRLASNSQRSSCLFLLSAGIRGVHHLTSPHPF</sequence>
<dbReference type="Proteomes" id="UP000001075">
    <property type="component" value="Unassembled WGS sequence"/>
</dbReference>
<dbReference type="EMBL" id="JH000915">
    <property type="protein sequence ID" value="EGW00444.1"/>
    <property type="molecule type" value="Genomic_DNA"/>
</dbReference>
<reference evidence="2" key="1">
    <citation type="journal article" date="2011" name="Nat. Biotechnol.">
        <title>The genomic sequence of the Chinese hamster ovary (CHO)-K1 cell line.</title>
        <authorList>
            <person name="Xu X."/>
            <person name="Nagarajan H."/>
            <person name="Lewis N.E."/>
            <person name="Pan S."/>
            <person name="Cai Z."/>
            <person name="Liu X."/>
            <person name="Chen W."/>
            <person name="Xie M."/>
            <person name="Wang W."/>
            <person name="Hammond S."/>
            <person name="Andersen M.R."/>
            <person name="Neff N."/>
            <person name="Passarelli B."/>
            <person name="Koh W."/>
            <person name="Fan H.C."/>
            <person name="Wang J."/>
            <person name="Gui Y."/>
            <person name="Lee K.H."/>
            <person name="Betenbaugh M.J."/>
            <person name="Quake S.R."/>
            <person name="Famili I."/>
            <person name="Palsson B.O."/>
            <person name="Wang J."/>
        </authorList>
    </citation>
    <scope>NUCLEOTIDE SEQUENCE [LARGE SCALE GENOMIC DNA]</scope>
    <source>
        <strain evidence="2">CHO K1 cell line</strain>
    </source>
</reference>
<dbReference type="AlphaFoldDB" id="G3HY98"/>
<evidence type="ECO:0000313" key="2">
    <source>
        <dbReference type="Proteomes" id="UP000001075"/>
    </source>
</evidence>
<gene>
    <name evidence="1" type="ORF">I79_016021</name>
</gene>
<evidence type="ECO:0000313" key="1">
    <source>
        <dbReference type="EMBL" id="EGW00444.1"/>
    </source>
</evidence>